<comment type="caution">
    <text evidence="2">The sequence shown here is derived from an EMBL/GenBank/DDBJ whole genome shotgun (WGS) entry which is preliminary data.</text>
</comment>
<sequence length="106" mass="11639">MTEVAVGDFAAHFGHRFTDSGDEDSRNGIGLRLGCEHRGHDLVGVELTLEAKLGPVLPSQPDRTQRGDEFTHPTCRMTPGHAESFLDVRPDLGSQTEDQSSLRVRL</sequence>
<accession>A0A916PCD1</accession>
<dbReference type="Proteomes" id="UP000039021">
    <property type="component" value="Unassembled WGS sequence"/>
</dbReference>
<gene>
    <name evidence="2" type="ORF">ERS007739_03646</name>
</gene>
<protein>
    <submittedName>
        <fullName evidence="2">Uncharacterized protein</fullName>
    </submittedName>
</protein>
<feature type="region of interest" description="Disordered" evidence="1">
    <location>
        <begin position="54"/>
        <end position="106"/>
    </location>
</feature>
<evidence type="ECO:0000256" key="1">
    <source>
        <dbReference type="SAM" id="MobiDB-lite"/>
    </source>
</evidence>
<dbReference type="EMBL" id="CSBK01001958">
    <property type="protein sequence ID" value="COZ34324.1"/>
    <property type="molecule type" value="Genomic_DNA"/>
</dbReference>
<organism evidence="2 3">
    <name type="scientific">Mycobacterium tuberculosis</name>
    <dbReference type="NCBI Taxonomy" id="1773"/>
    <lineage>
        <taxon>Bacteria</taxon>
        <taxon>Bacillati</taxon>
        <taxon>Actinomycetota</taxon>
        <taxon>Actinomycetes</taxon>
        <taxon>Mycobacteriales</taxon>
        <taxon>Mycobacteriaceae</taxon>
        <taxon>Mycobacterium</taxon>
        <taxon>Mycobacterium tuberculosis complex</taxon>
    </lineage>
</organism>
<feature type="compositionally biased region" description="Polar residues" evidence="1">
    <location>
        <begin position="93"/>
        <end position="106"/>
    </location>
</feature>
<reference evidence="3" key="1">
    <citation type="submission" date="2015-03" db="EMBL/GenBank/DDBJ databases">
        <authorList>
            <consortium name="Pathogen Informatics"/>
        </authorList>
    </citation>
    <scope>NUCLEOTIDE SEQUENCE [LARGE SCALE GENOMIC DNA]</scope>
    <source>
        <strain evidence="3">N09902308</strain>
    </source>
</reference>
<dbReference type="AlphaFoldDB" id="A0A916PCD1"/>
<name>A0A916PCD1_MYCTX</name>
<proteinExistence type="predicted"/>
<evidence type="ECO:0000313" key="2">
    <source>
        <dbReference type="EMBL" id="COZ34324.1"/>
    </source>
</evidence>
<evidence type="ECO:0000313" key="3">
    <source>
        <dbReference type="Proteomes" id="UP000039021"/>
    </source>
</evidence>